<evidence type="ECO:0000256" key="1">
    <source>
        <dbReference type="SAM" id="MobiDB-lite"/>
    </source>
</evidence>
<feature type="domain" description="ATPase AAA-type core" evidence="2">
    <location>
        <begin position="286"/>
        <end position="312"/>
    </location>
</feature>
<dbReference type="Pfam" id="PF00004">
    <property type="entry name" value="AAA"/>
    <property type="match status" value="1"/>
</dbReference>
<dbReference type="Proteomes" id="UP001189429">
    <property type="component" value="Unassembled WGS sequence"/>
</dbReference>
<evidence type="ECO:0000313" key="4">
    <source>
        <dbReference type="Proteomes" id="UP001189429"/>
    </source>
</evidence>
<keyword evidence="4" id="KW-1185">Reference proteome</keyword>
<dbReference type="SUPFAM" id="SSF52540">
    <property type="entry name" value="P-loop containing nucleoside triphosphate hydrolases"/>
    <property type="match status" value="1"/>
</dbReference>
<dbReference type="EMBL" id="CAUYUJ010002795">
    <property type="protein sequence ID" value="CAK0802423.1"/>
    <property type="molecule type" value="Genomic_DNA"/>
</dbReference>
<comment type="caution">
    <text evidence="3">The sequence shown here is derived from an EMBL/GenBank/DDBJ whole genome shotgun (WGS) entry which is preliminary data.</text>
</comment>
<dbReference type="PANTHER" id="PTHR23070">
    <property type="entry name" value="BCS1 AAA-TYPE ATPASE"/>
    <property type="match status" value="1"/>
</dbReference>
<dbReference type="InterPro" id="IPR027417">
    <property type="entry name" value="P-loop_NTPase"/>
</dbReference>
<reference evidence="3" key="1">
    <citation type="submission" date="2023-10" db="EMBL/GenBank/DDBJ databases">
        <authorList>
            <person name="Chen Y."/>
            <person name="Shah S."/>
            <person name="Dougan E. K."/>
            <person name="Thang M."/>
            <person name="Chan C."/>
        </authorList>
    </citation>
    <scope>NUCLEOTIDE SEQUENCE [LARGE SCALE GENOMIC DNA]</scope>
</reference>
<name>A0ABN9QCH4_9DINO</name>
<feature type="non-terminal residue" evidence="3">
    <location>
        <position position="313"/>
    </location>
</feature>
<feature type="compositionally biased region" description="Low complexity" evidence="1">
    <location>
        <begin position="16"/>
        <end position="31"/>
    </location>
</feature>
<protein>
    <recommendedName>
        <fullName evidence="2">ATPase AAA-type core domain-containing protein</fullName>
    </recommendedName>
</protein>
<accession>A0ABN9QCH4</accession>
<gene>
    <name evidence="3" type="ORF">PCOR1329_LOCUS9948</name>
</gene>
<feature type="non-terminal residue" evidence="3">
    <location>
        <position position="1"/>
    </location>
</feature>
<feature type="region of interest" description="Disordered" evidence="1">
    <location>
        <begin position="1"/>
        <end position="32"/>
    </location>
</feature>
<organism evidence="3 4">
    <name type="scientific">Prorocentrum cordatum</name>
    <dbReference type="NCBI Taxonomy" id="2364126"/>
    <lineage>
        <taxon>Eukaryota</taxon>
        <taxon>Sar</taxon>
        <taxon>Alveolata</taxon>
        <taxon>Dinophyceae</taxon>
        <taxon>Prorocentrales</taxon>
        <taxon>Prorocentraceae</taxon>
        <taxon>Prorocentrum</taxon>
    </lineage>
</organism>
<proteinExistence type="predicted"/>
<evidence type="ECO:0000313" key="3">
    <source>
        <dbReference type="EMBL" id="CAK0802423.1"/>
    </source>
</evidence>
<dbReference type="InterPro" id="IPR003959">
    <property type="entry name" value="ATPase_AAA_core"/>
</dbReference>
<sequence length="313" mass="33877">APSSGSLGPRPGGASAGAPPLGARPAGAAPAMGDAERLPFAQAPMTVSAQGCQWKHQRQDARPVGARAGARLRALSAHVTQTLPFSASAVEGYFDVDDYGYLELRQNSQVYALACAYIATSGEVHSFRYSPAAVGNETVLDVETTDAPEIQLTTIGLGVFPFRWEGHELYALHQAQGQPVGSNVGVEIFTSLVLFAPKSKQQVLGQFCHELVEASERVQAGFTNVFEWNANNQFWHARVICPVRPLSSVILKADMRARLLDDVEEFVGPDARQWYRQHGIQHKRGYLFHGPPGTGKTSLVQALAGHLEYNICQ</sequence>
<dbReference type="Gene3D" id="3.40.50.300">
    <property type="entry name" value="P-loop containing nucleotide triphosphate hydrolases"/>
    <property type="match status" value="1"/>
</dbReference>
<evidence type="ECO:0000259" key="2">
    <source>
        <dbReference type="Pfam" id="PF00004"/>
    </source>
</evidence>
<dbReference type="InterPro" id="IPR050747">
    <property type="entry name" value="Mitochondrial_chaperone_BCS1"/>
</dbReference>